<dbReference type="GO" id="GO:0005737">
    <property type="term" value="C:cytoplasm"/>
    <property type="evidence" value="ECO:0007669"/>
    <property type="project" value="UniProtKB-SubCell"/>
</dbReference>
<name>A0A1V1P782_9BACT</name>
<dbReference type="GO" id="GO:0015074">
    <property type="term" value="P:DNA integration"/>
    <property type="evidence" value="ECO:0007669"/>
    <property type="project" value="UniProtKB-KW"/>
</dbReference>
<sequence>MKGIIRKNLALLITTPRIYHHTRPPKFLRSNEVKQLLKTLLYTTPREIRASAFTHIACDLGLRIGEISKISLDDIFFKEQEIKIPERKGKNPVVLPLPEGSLKAISAYLIGGRPKTNNRALFLRMSKPLKQVSSTVVRKEIGRCMKRAKIEAKPSWLRHTYAQQLLENGASIYEIKEMMGHESIETTKGYLSINIRHMREVLFEE</sequence>
<dbReference type="AlphaFoldDB" id="A0A1V1P782"/>
<dbReference type="PANTHER" id="PTHR30349:SF77">
    <property type="entry name" value="TYROSINE RECOMBINASE XERC"/>
    <property type="match status" value="1"/>
</dbReference>
<comment type="caution">
    <text evidence="5">The sequence shown here is derived from an EMBL/GenBank/DDBJ whole genome shotgun (WGS) entry which is preliminary data.</text>
</comment>
<dbReference type="InterPro" id="IPR011010">
    <property type="entry name" value="DNA_brk_join_enz"/>
</dbReference>
<gene>
    <name evidence="5" type="ORF">OMM_03098</name>
</gene>
<organism evidence="5 6">
    <name type="scientific">Candidatus Magnetoglobus multicellularis str. Araruama</name>
    <dbReference type="NCBI Taxonomy" id="890399"/>
    <lineage>
        <taxon>Bacteria</taxon>
        <taxon>Pseudomonadati</taxon>
        <taxon>Thermodesulfobacteriota</taxon>
        <taxon>Desulfobacteria</taxon>
        <taxon>Desulfobacterales</taxon>
        <taxon>Desulfobacteraceae</taxon>
        <taxon>Candidatus Magnetoglobus</taxon>
    </lineage>
</organism>
<dbReference type="PANTHER" id="PTHR30349">
    <property type="entry name" value="PHAGE INTEGRASE-RELATED"/>
    <property type="match status" value="1"/>
</dbReference>
<dbReference type="SUPFAM" id="SSF56349">
    <property type="entry name" value="DNA breaking-rejoining enzymes"/>
    <property type="match status" value="1"/>
</dbReference>
<accession>A0A1V1P782</accession>
<evidence type="ECO:0000313" key="5">
    <source>
        <dbReference type="EMBL" id="ETR70644.1"/>
    </source>
</evidence>
<protein>
    <submittedName>
        <fullName evidence="5">Integrase/recombinase XerC</fullName>
    </submittedName>
</protein>
<dbReference type="InterPro" id="IPR050090">
    <property type="entry name" value="Tyrosine_recombinase_XerCD"/>
</dbReference>
<keyword evidence="2" id="KW-0229">DNA integration</keyword>
<dbReference type="Proteomes" id="UP000189670">
    <property type="component" value="Unassembled WGS sequence"/>
</dbReference>
<dbReference type="GO" id="GO:0003677">
    <property type="term" value="F:DNA binding"/>
    <property type="evidence" value="ECO:0007669"/>
    <property type="project" value="InterPro"/>
</dbReference>
<dbReference type="InterPro" id="IPR013762">
    <property type="entry name" value="Integrase-like_cat_sf"/>
</dbReference>
<dbReference type="Pfam" id="PF00589">
    <property type="entry name" value="Phage_integrase"/>
    <property type="match status" value="1"/>
</dbReference>
<dbReference type="InterPro" id="IPR002104">
    <property type="entry name" value="Integrase_catalytic"/>
</dbReference>
<dbReference type="Gene3D" id="1.10.443.10">
    <property type="entry name" value="Intergrase catalytic core"/>
    <property type="match status" value="1"/>
</dbReference>
<evidence type="ECO:0000256" key="3">
    <source>
        <dbReference type="ARBA" id="ARBA00023172"/>
    </source>
</evidence>
<dbReference type="EMBL" id="ATBP01000393">
    <property type="protein sequence ID" value="ETR70644.1"/>
    <property type="molecule type" value="Genomic_DNA"/>
</dbReference>
<dbReference type="PROSITE" id="PS51898">
    <property type="entry name" value="TYR_RECOMBINASE"/>
    <property type="match status" value="1"/>
</dbReference>
<keyword evidence="3" id="KW-0233">DNA recombination</keyword>
<evidence type="ECO:0000259" key="4">
    <source>
        <dbReference type="PROSITE" id="PS51898"/>
    </source>
</evidence>
<reference evidence="6" key="1">
    <citation type="submission" date="2012-11" db="EMBL/GenBank/DDBJ databases">
        <authorList>
            <person name="Lucero-Rivera Y.E."/>
            <person name="Tovar-Ramirez D."/>
        </authorList>
    </citation>
    <scope>NUCLEOTIDE SEQUENCE [LARGE SCALE GENOMIC DNA]</scope>
    <source>
        <strain evidence="6">Araruama</strain>
    </source>
</reference>
<evidence type="ECO:0000313" key="6">
    <source>
        <dbReference type="Proteomes" id="UP000189670"/>
    </source>
</evidence>
<proteinExistence type="predicted"/>
<dbReference type="GO" id="GO:0006310">
    <property type="term" value="P:DNA recombination"/>
    <property type="evidence" value="ECO:0007669"/>
    <property type="project" value="UniProtKB-KW"/>
</dbReference>
<evidence type="ECO:0000256" key="1">
    <source>
        <dbReference type="ARBA" id="ARBA00004496"/>
    </source>
</evidence>
<evidence type="ECO:0000256" key="2">
    <source>
        <dbReference type="ARBA" id="ARBA00022908"/>
    </source>
</evidence>
<comment type="subcellular location">
    <subcellularLocation>
        <location evidence="1">Cytoplasm</location>
    </subcellularLocation>
</comment>
<feature type="domain" description="Tyr recombinase" evidence="4">
    <location>
        <begin position="23"/>
        <end position="203"/>
    </location>
</feature>